<dbReference type="InParanoid" id="A0A2H3D7I3"/>
<name>A0A2H3D7I3_ARMGA</name>
<evidence type="ECO:0000313" key="2">
    <source>
        <dbReference type="Proteomes" id="UP000217790"/>
    </source>
</evidence>
<sequence length="119" mass="13756">MRRAAPGIGWCRRRVQHGPITYYPPLLHAFTTLLEDYSFHRLIHSAYSSTNNRLLHRPLDHGWRSLSLPLTLCERLSRRDAIVTVRARVSQSYILRRMGLSYPNANPVIGTSDTSARYH</sequence>
<reference evidence="2" key="1">
    <citation type="journal article" date="2017" name="Nat. Ecol. Evol.">
        <title>Genome expansion and lineage-specific genetic innovations in the forest pathogenic fungi Armillaria.</title>
        <authorList>
            <person name="Sipos G."/>
            <person name="Prasanna A.N."/>
            <person name="Walter M.C."/>
            <person name="O'Connor E."/>
            <person name="Balint B."/>
            <person name="Krizsan K."/>
            <person name="Kiss B."/>
            <person name="Hess J."/>
            <person name="Varga T."/>
            <person name="Slot J."/>
            <person name="Riley R."/>
            <person name="Boka B."/>
            <person name="Rigling D."/>
            <person name="Barry K."/>
            <person name="Lee J."/>
            <person name="Mihaltcheva S."/>
            <person name="LaButti K."/>
            <person name="Lipzen A."/>
            <person name="Waldron R."/>
            <person name="Moloney N.M."/>
            <person name="Sperisen C."/>
            <person name="Kredics L."/>
            <person name="Vagvoelgyi C."/>
            <person name="Patrignani A."/>
            <person name="Fitzpatrick D."/>
            <person name="Nagy I."/>
            <person name="Doyle S."/>
            <person name="Anderson J.B."/>
            <person name="Grigoriev I.V."/>
            <person name="Gueldener U."/>
            <person name="Muensterkoetter M."/>
            <person name="Nagy L.G."/>
        </authorList>
    </citation>
    <scope>NUCLEOTIDE SEQUENCE [LARGE SCALE GENOMIC DNA]</scope>
    <source>
        <strain evidence="2">Ar21-2</strain>
    </source>
</reference>
<dbReference type="EMBL" id="KZ293666">
    <property type="protein sequence ID" value="PBK90070.1"/>
    <property type="molecule type" value="Genomic_DNA"/>
</dbReference>
<protein>
    <submittedName>
        <fullName evidence="1">Uncharacterized protein</fullName>
    </submittedName>
</protein>
<dbReference type="Proteomes" id="UP000217790">
    <property type="component" value="Unassembled WGS sequence"/>
</dbReference>
<accession>A0A2H3D7I3</accession>
<proteinExistence type="predicted"/>
<gene>
    <name evidence="1" type="ORF">ARMGADRAFT_304556</name>
</gene>
<organism evidence="1 2">
    <name type="scientific">Armillaria gallica</name>
    <name type="common">Bulbous honey fungus</name>
    <name type="synonym">Armillaria bulbosa</name>
    <dbReference type="NCBI Taxonomy" id="47427"/>
    <lineage>
        <taxon>Eukaryota</taxon>
        <taxon>Fungi</taxon>
        <taxon>Dikarya</taxon>
        <taxon>Basidiomycota</taxon>
        <taxon>Agaricomycotina</taxon>
        <taxon>Agaricomycetes</taxon>
        <taxon>Agaricomycetidae</taxon>
        <taxon>Agaricales</taxon>
        <taxon>Marasmiineae</taxon>
        <taxon>Physalacriaceae</taxon>
        <taxon>Armillaria</taxon>
    </lineage>
</organism>
<evidence type="ECO:0000313" key="1">
    <source>
        <dbReference type="EMBL" id="PBK90070.1"/>
    </source>
</evidence>
<keyword evidence="2" id="KW-1185">Reference proteome</keyword>
<dbReference type="AlphaFoldDB" id="A0A2H3D7I3"/>